<evidence type="ECO:0000313" key="2">
    <source>
        <dbReference type="EMBL" id="SIS42669.1"/>
    </source>
</evidence>
<accession>A0ABY1KJU0</accession>
<reference evidence="2 3" key="1">
    <citation type="submission" date="2017-01" db="EMBL/GenBank/DDBJ databases">
        <authorList>
            <person name="Varghese N."/>
            <person name="Submissions S."/>
        </authorList>
    </citation>
    <scope>NUCLEOTIDE SEQUENCE [LARGE SCALE GENOMIC DNA]</scope>
    <source>
        <strain evidence="2 3">DSM 2061</strain>
    </source>
</reference>
<proteinExistence type="predicted"/>
<keyword evidence="3" id="KW-1185">Reference proteome</keyword>
<dbReference type="EMBL" id="FTOB01000001">
    <property type="protein sequence ID" value="SIS42669.1"/>
    <property type="molecule type" value="Genomic_DNA"/>
</dbReference>
<evidence type="ECO:0000259" key="1">
    <source>
        <dbReference type="Pfam" id="PF14397"/>
    </source>
</evidence>
<dbReference type="Proteomes" id="UP000185728">
    <property type="component" value="Unassembled WGS sequence"/>
</dbReference>
<comment type="caution">
    <text evidence="2">The sequence shown here is derived from an EMBL/GenBank/DDBJ whole genome shotgun (WGS) entry which is preliminary data.</text>
</comment>
<feature type="domain" description="Alpha-L-glutamate ligase-related protein ATP-grasp" evidence="1">
    <location>
        <begin position="165"/>
        <end position="312"/>
    </location>
</feature>
<sequence length="336" mass="39132">MDYRYHQISNTIARKALIEIEKDRGQLEPRLKKRADEYAIEILGWKGFSPWLHTYSALARDFKEGWIPDNYYGRVVIQQIQGSYGQISFLKPLSNKLLNKKVCPEVASFINGFWFDHNLRPIKNTQVYDVIFKNTNQVICKLDQSYQGRGIFRIEKEDFNLEQIEKKGNCVIQKFIEQHPIFDELISEAVATIRITTVIDSKNEISVRACYLRLGRINDTHVKSTNHIRVPLDIQNGKLYNVGYLSNWKSINHHPDSKARFNHITIPNYQDCVSLVLNLHKEMPMVQSIGWDLSVDKDSTPVLMEWNGYSNDIKFSEAIQGPCFKDLGWEKFSLKK</sequence>
<name>A0ABY1KJU0_9FLAO</name>
<dbReference type="Pfam" id="PF14397">
    <property type="entry name" value="ATPgrasp_ST"/>
    <property type="match status" value="1"/>
</dbReference>
<evidence type="ECO:0000313" key="3">
    <source>
        <dbReference type="Proteomes" id="UP000185728"/>
    </source>
</evidence>
<gene>
    <name evidence="2" type="ORF">SAMN05421766_101875</name>
</gene>
<dbReference type="SUPFAM" id="SSF56059">
    <property type="entry name" value="Glutathione synthetase ATP-binding domain-like"/>
    <property type="match status" value="1"/>
</dbReference>
<organism evidence="2 3">
    <name type="scientific">Zobellia uliginosa</name>
    <dbReference type="NCBI Taxonomy" id="143224"/>
    <lineage>
        <taxon>Bacteria</taxon>
        <taxon>Pseudomonadati</taxon>
        <taxon>Bacteroidota</taxon>
        <taxon>Flavobacteriia</taxon>
        <taxon>Flavobacteriales</taxon>
        <taxon>Flavobacteriaceae</taxon>
        <taxon>Zobellia</taxon>
    </lineage>
</organism>
<dbReference type="InterPro" id="IPR039523">
    <property type="entry name" value="RimK-rel_E_lig_ATP-grasp"/>
</dbReference>
<protein>
    <submittedName>
        <fullName evidence="2">Sugar-transfer associated ATP-grasp</fullName>
    </submittedName>
</protein>